<organism evidence="1 2">
    <name type="scientific">Aspergillus japonicus CBS 114.51</name>
    <dbReference type="NCBI Taxonomy" id="1448312"/>
    <lineage>
        <taxon>Eukaryota</taxon>
        <taxon>Fungi</taxon>
        <taxon>Dikarya</taxon>
        <taxon>Ascomycota</taxon>
        <taxon>Pezizomycotina</taxon>
        <taxon>Eurotiomycetes</taxon>
        <taxon>Eurotiomycetidae</taxon>
        <taxon>Eurotiales</taxon>
        <taxon>Aspergillaceae</taxon>
        <taxon>Aspergillus</taxon>
        <taxon>Aspergillus subgen. Circumdati</taxon>
    </lineage>
</organism>
<evidence type="ECO:0000313" key="1">
    <source>
        <dbReference type="EMBL" id="RAH79123.1"/>
    </source>
</evidence>
<keyword evidence="2" id="KW-1185">Reference proteome</keyword>
<protein>
    <recommendedName>
        <fullName evidence="3">C6 transcription factor</fullName>
    </recommendedName>
</protein>
<dbReference type="Proteomes" id="UP000249497">
    <property type="component" value="Unassembled WGS sequence"/>
</dbReference>
<dbReference type="OrthoDB" id="3266505at2759"/>
<dbReference type="GeneID" id="37177523"/>
<accession>A0A8T8WTL8</accession>
<gene>
    <name evidence="1" type="ORF">BO86DRAFT_402145</name>
</gene>
<dbReference type="AlphaFoldDB" id="A0A8T8WTL8"/>
<proteinExistence type="predicted"/>
<reference evidence="1 2" key="1">
    <citation type="submission" date="2018-02" db="EMBL/GenBank/DDBJ databases">
        <title>The genomes of Aspergillus section Nigri reveals drivers in fungal speciation.</title>
        <authorList>
            <consortium name="DOE Joint Genome Institute"/>
            <person name="Vesth T.C."/>
            <person name="Nybo J."/>
            <person name="Theobald S."/>
            <person name="Brandl J."/>
            <person name="Frisvad J.C."/>
            <person name="Nielsen K.F."/>
            <person name="Lyhne E.K."/>
            <person name="Kogle M.E."/>
            <person name="Kuo A."/>
            <person name="Riley R."/>
            <person name="Clum A."/>
            <person name="Nolan M."/>
            <person name="Lipzen A."/>
            <person name="Salamov A."/>
            <person name="Henrissat B."/>
            <person name="Wiebenga A."/>
            <person name="De vries R.P."/>
            <person name="Grigoriev I.V."/>
            <person name="Mortensen U.H."/>
            <person name="Andersen M.R."/>
            <person name="Baker S.E."/>
        </authorList>
    </citation>
    <scope>NUCLEOTIDE SEQUENCE [LARGE SCALE GENOMIC DNA]</scope>
    <source>
        <strain evidence="1 2">CBS 114.51</strain>
    </source>
</reference>
<dbReference type="RefSeq" id="XP_025525017.1">
    <property type="nucleotide sequence ID" value="XM_025673831.1"/>
</dbReference>
<dbReference type="CDD" id="cd12148">
    <property type="entry name" value="fungal_TF_MHR"/>
    <property type="match status" value="1"/>
</dbReference>
<evidence type="ECO:0008006" key="3">
    <source>
        <dbReference type="Google" id="ProtNLM"/>
    </source>
</evidence>
<sequence>MIRIRYKSISAERHARLELSEEDFDRQIHAIGSGWSPRETEICPQCKGLEDIGSSSDPAIHRNFDPILSHRRAFAQGVQSRGDPVQLPTPVVGVEDTVAAVLNASSTSSGLRTIHVMHPSQVIDGSHAGRFFCTPVGSEIPSERFLGLDGSNSNLSLRTAASIHLMLYQATLLTLRPLMLHITELILSGNPPSSAELTGGTLGKLSTTCSEAARRLLNVVTALKNRNLVAVYGFCECDAIFSAAFIMLLTKILDYRINPSPGLQEAMGMLQYLAVRGNLFARQRCEEFQTVRGHLTPFLPPEEEVLGTPYGTKQPSETPAGTPTIPAMSAEDRISSTISVSMAHQPTNDQNIRPDVPQASESSQPWHAPMWNNGMWLPVDVWENDTHGLGHLVADIPLQESFNQYQSLLNDPGWSITGQNVGDFAELRRHVLWLNS</sequence>
<name>A0A8T8WTL8_ASPJA</name>
<evidence type="ECO:0000313" key="2">
    <source>
        <dbReference type="Proteomes" id="UP000249497"/>
    </source>
</evidence>
<dbReference type="EMBL" id="KZ824818">
    <property type="protein sequence ID" value="RAH79123.1"/>
    <property type="molecule type" value="Genomic_DNA"/>
</dbReference>